<feature type="transmembrane region" description="Helical" evidence="11">
    <location>
        <begin position="158"/>
        <end position="175"/>
    </location>
</feature>
<feature type="compositionally biased region" description="Polar residues" evidence="10">
    <location>
        <begin position="271"/>
        <end position="281"/>
    </location>
</feature>
<dbReference type="AlphaFoldDB" id="A0A8H5B603"/>
<feature type="region of interest" description="Disordered" evidence="10">
    <location>
        <begin position="1"/>
        <end position="47"/>
    </location>
</feature>
<comment type="caution">
    <text evidence="13">The sequence shown here is derived from an EMBL/GenBank/DDBJ whole genome shotgun (WGS) entry which is preliminary data.</text>
</comment>
<evidence type="ECO:0000313" key="14">
    <source>
        <dbReference type="Proteomes" id="UP000541558"/>
    </source>
</evidence>
<keyword evidence="9 11" id="KW-0472">Membrane</keyword>
<dbReference type="GO" id="GO:0006886">
    <property type="term" value="P:intracellular protein transport"/>
    <property type="evidence" value="ECO:0007669"/>
    <property type="project" value="InterPro"/>
</dbReference>
<evidence type="ECO:0000256" key="7">
    <source>
        <dbReference type="ARBA" id="ARBA00023034"/>
    </source>
</evidence>
<proteinExistence type="inferred from homology"/>
<keyword evidence="7" id="KW-0333">Golgi apparatus</keyword>
<dbReference type="SUPFAM" id="SSF58038">
    <property type="entry name" value="SNARE fusion complex"/>
    <property type="match status" value="1"/>
</dbReference>
<evidence type="ECO:0000256" key="9">
    <source>
        <dbReference type="ARBA" id="ARBA00023136"/>
    </source>
</evidence>
<dbReference type="PANTHER" id="PTHR19957:SF83">
    <property type="entry name" value="SYNTAXIN-16"/>
    <property type="match status" value="1"/>
</dbReference>
<evidence type="ECO:0000259" key="12">
    <source>
        <dbReference type="PROSITE" id="PS50192"/>
    </source>
</evidence>
<evidence type="ECO:0000256" key="8">
    <source>
        <dbReference type="ARBA" id="ARBA00023054"/>
    </source>
</evidence>
<keyword evidence="14" id="KW-1185">Reference proteome</keyword>
<keyword evidence="5" id="KW-0653">Protein transport</keyword>
<keyword evidence="6 11" id="KW-1133">Transmembrane helix</keyword>
<name>A0A8H5B603_9AGAR</name>
<organism evidence="13 14">
    <name type="scientific">Ephemerocybe angulata</name>
    <dbReference type="NCBI Taxonomy" id="980116"/>
    <lineage>
        <taxon>Eukaryota</taxon>
        <taxon>Fungi</taxon>
        <taxon>Dikarya</taxon>
        <taxon>Basidiomycota</taxon>
        <taxon>Agaricomycotina</taxon>
        <taxon>Agaricomycetes</taxon>
        <taxon>Agaricomycetidae</taxon>
        <taxon>Agaricales</taxon>
        <taxon>Agaricineae</taxon>
        <taxon>Psathyrellaceae</taxon>
        <taxon>Ephemerocybe</taxon>
    </lineage>
</organism>
<gene>
    <name evidence="13" type="ORF">D9611_003955</name>
</gene>
<evidence type="ECO:0000256" key="2">
    <source>
        <dbReference type="ARBA" id="ARBA00009063"/>
    </source>
</evidence>
<evidence type="ECO:0000256" key="6">
    <source>
        <dbReference type="ARBA" id="ARBA00022989"/>
    </source>
</evidence>
<feature type="compositionally biased region" description="Low complexity" evidence="10">
    <location>
        <begin position="1"/>
        <end position="18"/>
    </location>
</feature>
<dbReference type="OrthoDB" id="10251371at2759"/>
<accession>A0A8H5B603</accession>
<dbReference type="GO" id="GO:0048278">
    <property type="term" value="P:vesicle docking"/>
    <property type="evidence" value="ECO:0007669"/>
    <property type="project" value="TreeGrafter"/>
</dbReference>
<feature type="region of interest" description="Disordered" evidence="10">
    <location>
        <begin position="238"/>
        <end position="281"/>
    </location>
</feature>
<evidence type="ECO:0000256" key="10">
    <source>
        <dbReference type="SAM" id="MobiDB-lite"/>
    </source>
</evidence>
<reference evidence="13 14" key="1">
    <citation type="journal article" date="2020" name="ISME J.">
        <title>Uncovering the hidden diversity of litter-decomposition mechanisms in mushroom-forming fungi.</title>
        <authorList>
            <person name="Floudas D."/>
            <person name="Bentzer J."/>
            <person name="Ahren D."/>
            <person name="Johansson T."/>
            <person name="Persson P."/>
            <person name="Tunlid A."/>
        </authorList>
    </citation>
    <scope>NUCLEOTIDE SEQUENCE [LARGE SCALE GENOMIC DNA]</scope>
    <source>
        <strain evidence="13 14">CBS 175.51</strain>
    </source>
</reference>
<evidence type="ECO:0000256" key="5">
    <source>
        <dbReference type="ARBA" id="ARBA00022927"/>
    </source>
</evidence>
<feature type="domain" description="T-SNARE coiled-coil homology" evidence="12">
    <location>
        <begin position="84"/>
        <end position="146"/>
    </location>
</feature>
<sequence>MSSSSPTTRSRTSLFLSFRESRTRSTRFSRSRNRPRYDDFDAPDDEHQGLINDQPHVALDVHELPPAWVDLSDQVEDLLEDAQSKKLRARDRELTEIAKSIATLAELFKDLSALVIDQGTLLDSVEYNIEQTAVQLEGAVDELKVATKYQKNTGRRKCIFLLLLIIFGLIIVLIFKPKRHRSPPTPSPSPVVSLPPQASLERAWRLEKAMTSIPEGAQKRVQQFTLLDNDSASSLFYRPSNALSNNRDDDDSRPNPFTDPSTPPTGHFDKTSVTPATPSTRSFHLPTTTFSIIIPAWTTLA</sequence>
<dbReference type="GO" id="GO:0000149">
    <property type="term" value="F:SNARE binding"/>
    <property type="evidence" value="ECO:0007669"/>
    <property type="project" value="TreeGrafter"/>
</dbReference>
<dbReference type="Gene3D" id="1.20.5.110">
    <property type="match status" value="1"/>
</dbReference>
<dbReference type="CDD" id="cd15845">
    <property type="entry name" value="SNARE_syntaxin16"/>
    <property type="match status" value="1"/>
</dbReference>
<dbReference type="InterPro" id="IPR045242">
    <property type="entry name" value="Syntaxin"/>
</dbReference>
<dbReference type="PROSITE" id="PS50192">
    <property type="entry name" value="T_SNARE"/>
    <property type="match status" value="1"/>
</dbReference>
<dbReference type="GO" id="GO:0005484">
    <property type="term" value="F:SNAP receptor activity"/>
    <property type="evidence" value="ECO:0007669"/>
    <property type="project" value="InterPro"/>
</dbReference>
<protein>
    <recommendedName>
        <fullName evidence="12">t-SNARE coiled-coil homology domain-containing protein</fullName>
    </recommendedName>
</protein>
<dbReference type="Proteomes" id="UP000541558">
    <property type="component" value="Unassembled WGS sequence"/>
</dbReference>
<keyword evidence="4 11" id="KW-0812">Transmembrane</keyword>
<evidence type="ECO:0000256" key="1">
    <source>
        <dbReference type="ARBA" id="ARBA00004409"/>
    </source>
</evidence>
<evidence type="ECO:0000256" key="4">
    <source>
        <dbReference type="ARBA" id="ARBA00022692"/>
    </source>
</evidence>
<dbReference type="GO" id="GO:0006906">
    <property type="term" value="P:vesicle fusion"/>
    <property type="evidence" value="ECO:0007669"/>
    <property type="project" value="TreeGrafter"/>
</dbReference>
<dbReference type="InterPro" id="IPR006012">
    <property type="entry name" value="Syntaxin/epimorphin_CS"/>
</dbReference>
<dbReference type="Pfam" id="PF05739">
    <property type="entry name" value="SNARE"/>
    <property type="match status" value="1"/>
</dbReference>
<dbReference type="GO" id="GO:0031201">
    <property type="term" value="C:SNARE complex"/>
    <property type="evidence" value="ECO:0007669"/>
    <property type="project" value="TreeGrafter"/>
</dbReference>
<evidence type="ECO:0000313" key="13">
    <source>
        <dbReference type="EMBL" id="KAF5316891.1"/>
    </source>
</evidence>
<dbReference type="SMART" id="SM00397">
    <property type="entry name" value="t_SNARE"/>
    <property type="match status" value="1"/>
</dbReference>
<dbReference type="PROSITE" id="PS00914">
    <property type="entry name" value="SYNTAXIN"/>
    <property type="match status" value="1"/>
</dbReference>
<dbReference type="PANTHER" id="PTHR19957">
    <property type="entry name" value="SYNTAXIN"/>
    <property type="match status" value="1"/>
</dbReference>
<evidence type="ECO:0000256" key="3">
    <source>
        <dbReference type="ARBA" id="ARBA00022448"/>
    </source>
</evidence>
<dbReference type="EMBL" id="JAACJK010000219">
    <property type="protein sequence ID" value="KAF5316891.1"/>
    <property type="molecule type" value="Genomic_DNA"/>
</dbReference>
<feature type="compositionally biased region" description="Basic residues" evidence="10">
    <location>
        <begin position="24"/>
        <end position="34"/>
    </location>
</feature>
<keyword evidence="8" id="KW-0175">Coiled coil</keyword>
<keyword evidence="3" id="KW-0813">Transport</keyword>
<comment type="subcellular location">
    <subcellularLocation>
        <location evidence="1">Golgi apparatus membrane</location>
        <topology evidence="1">Single-pass type IV membrane protein</topology>
    </subcellularLocation>
</comment>
<dbReference type="InterPro" id="IPR000727">
    <property type="entry name" value="T_SNARE_dom"/>
</dbReference>
<evidence type="ECO:0000256" key="11">
    <source>
        <dbReference type="SAM" id="Phobius"/>
    </source>
</evidence>
<dbReference type="GO" id="GO:0000139">
    <property type="term" value="C:Golgi membrane"/>
    <property type="evidence" value="ECO:0007669"/>
    <property type="project" value="UniProtKB-SubCell"/>
</dbReference>
<comment type="similarity">
    <text evidence="2">Belongs to the syntaxin family.</text>
</comment>